<reference evidence="2" key="1">
    <citation type="submission" date="2020-02" db="EMBL/GenBank/DDBJ databases">
        <authorList>
            <person name="Meier V. D."/>
        </authorList>
    </citation>
    <scope>NUCLEOTIDE SEQUENCE</scope>
    <source>
        <strain evidence="2">AVDCRST_MAG66</strain>
    </source>
</reference>
<evidence type="ECO:0000313" key="2">
    <source>
        <dbReference type="EMBL" id="CAA9414205.1"/>
    </source>
</evidence>
<dbReference type="EC" id="5.1.3.13" evidence="2"/>
<organism evidence="2">
    <name type="scientific">uncultured Pseudonocardia sp</name>
    <dbReference type="NCBI Taxonomy" id="211455"/>
    <lineage>
        <taxon>Bacteria</taxon>
        <taxon>Bacillati</taxon>
        <taxon>Actinomycetota</taxon>
        <taxon>Actinomycetes</taxon>
        <taxon>Pseudonocardiales</taxon>
        <taxon>Pseudonocardiaceae</taxon>
        <taxon>Pseudonocardia</taxon>
        <taxon>environmental samples</taxon>
    </lineage>
</organism>
<keyword evidence="2" id="KW-0413">Isomerase</keyword>
<feature type="region of interest" description="Disordered" evidence="1">
    <location>
        <begin position="1"/>
        <end position="91"/>
    </location>
</feature>
<proteinExistence type="predicted"/>
<dbReference type="GO" id="GO:0008830">
    <property type="term" value="F:dTDP-4-dehydrorhamnose 3,5-epimerase activity"/>
    <property type="evidence" value="ECO:0007669"/>
    <property type="project" value="UniProtKB-EC"/>
</dbReference>
<feature type="compositionally biased region" description="Basic residues" evidence="1">
    <location>
        <begin position="138"/>
        <end position="147"/>
    </location>
</feature>
<sequence>ADPPDPAGRGRPDRSQAPGGRPRLLRPRVLPAGVPRRGPRPGRRADQHLVQPPGRHPARDALPVLPAPGDQADPLPARRDLRRDRGPAARLPHLHAALRRGAERGQHDLAARAEGLRARLPRAHRRRHRALPGVLRLHPGRRGRPPPRRPGAGHRVADAADGRVGEGRVLAPAVRGAAVRAARGREV</sequence>
<gene>
    <name evidence="2" type="ORF">AVDCRST_MAG66-2216</name>
</gene>
<accession>A0A6J4PFD2</accession>
<name>A0A6J4PFD2_9PSEU</name>
<feature type="compositionally biased region" description="Low complexity" evidence="1">
    <location>
        <begin position="17"/>
        <end position="36"/>
    </location>
</feature>
<feature type="compositionally biased region" description="Basic and acidic residues" evidence="1">
    <location>
        <begin position="76"/>
        <end position="87"/>
    </location>
</feature>
<protein>
    <submittedName>
        <fullName evidence="2">dTDP-4-dehydrorhamnose 3,5-epimerase</fullName>
        <ecNumber evidence="2">5.1.3.13</ecNumber>
    </submittedName>
</protein>
<feature type="region of interest" description="Disordered" evidence="1">
    <location>
        <begin position="136"/>
        <end position="163"/>
    </location>
</feature>
<dbReference type="EMBL" id="CADCUS010000326">
    <property type="protein sequence ID" value="CAA9414205.1"/>
    <property type="molecule type" value="Genomic_DNA"/>
</dbReference>
<evidence type="ECO:0000256" key="1">
    <source>
        <dbReference type="SAM" id="MobiDB-lite"/>
    </source>
</evidence>
<feature type="non-terminal residue" evidence="2">
    <location>
        <position position="187"/>
    </location>
</feature>
<feature type="non-terminal residue" evidence="2">
    <location>
        <position position="1"/>
    </location>
</feature>
<dbReference type="AlphaFoldDB" id="A0A6J4PFD2"/>